<sequence>MASLALRLALSRVGPPNLALDIPNKVPLLGSTILSNSSISPNSGNLFLKVVFIRGLEMPVITISVGGGGPIELSSYENFGIGSDL</sequence>
<protein>
    <submittedName>
        <fullName evidence="1">Uncharacterized protein</fullName>
    </submittedName>
</protein>
<evidence type="ECO:0000313" key="2">
    <source>
        <dbReference type="Proteomes" id="UP000769528"/>
    </source>
</evidence>
<reference evidence="1" key="2">
    <citation type="submission" date="2021-01" db="EMBL/GenBank/DDBJ databases">
        <authorList>
            <person name="Schikora-Tamarit M.A."/>
        </authorList>
    </citation>
    <scope>NUCLEOTIDE SEQUENCE</scope>
    <source>
        <strain evidence="1">CBS6341</strain>
    </source>
</reference>
<dbReference type="EMBL" id="JAEUBF010000677">
    <property type="protein sequence ID" value="KAH3676165.1"/>
    <property type="molecule type" value="Genomic_DNA"/>
</dbReference>
<dbReference type="Proteomes" id="UP000769528">
    <property type="component" value="Unassembled WGS sequence"/>
</dbReference>
<accession>A0A9P8PR58</accession>
<proteinExistence type="predicted"/>
<gene>
    <name evidence="1" type="ORF">WICMUC_002187</name>
</gene>
<evidence type="ECO:0000313" key="1">
    <source>
        <dbReference type="EMBL" id="KAH3676165.1"/>
    </source>
</evidence>
<comment type="caution">
    <text evidence="1">The sequence shown here is derived from an EMBL/GenBank/DDBJ whole genome shotgun (WGS) entry which is preliminary data.</text>
</comment>
<organism evidence="1 2">
    <name type="scientific">Wickerhamomyces mucosus</name>
    <dbReference type="NCBI Taxonomy" id="1378264"/>
    <lineage>
        <taxon>Eukaryota</taxon>
        <taxon>Fungi</taxon>
        <taxon>Dikarya</taxon>
        <taxon>Ascomycota</taxon>
        <taxon>Saccharomycotina</taxon>
        <taxon>Saccharomycetes</taxon>
        <taxon>Phaffomycetales</taxon>
        <taxon>Wickerhamomycetaceae</taxon>
        <taxon>Wickerhamomyces</taxon>
    </lineage>
</organism>
<reference evidence="1" key="1">
    <citation type="journal article" date="2021" name="Open Biol.">
        <title>Shared evolutionary footprints suggest mitochondrial oxidative damage underlies multiple complex I losses in fungi.</title>
        <authorList>
            <person name="Schikora-Tamarit M.A."/>
            <person name="Marcet-Houben M."/>
            <person name="Nosek J."/>
            <person name="Gabaldon T."/>
        </authorList>
    </citation>
    <scope>NUCLEOTIDE SEQUENCE</scope>
    <source>
        <strain evidence="1">CBS6341</strain>
    </source>
</reference>
<name>A0A9P8PR58_9ASCO</name>
<dbReference type="AlphaFoldDB" id="A0A9P8PR58"/>
<keyword evidence="2" id="KW-1185">Reference proteome</keyword>